<evidence type="ECO:0000313" key="4">
    <source>
        <dbReference type="Proteomes" id="UP000275078"/>
    </source>
</evidence>
<evidence type="ECO:0000313" key="3">
    <source>
        <dbReference type="EMBL" id="RPA81491.1"/>
    </source>
</evidence>
<dbReference type="AlphaFoldDB" id="A0A3N4IBB5"/>
<gene>
    <name evidence="3" type="ORF">BJ508DRAFT_376405</name>
</gene>
<name>A0A3N4IBB5_ASCIM</name>
<proteinExistence type="predicted"/>
<organism evidence="3 4">
    <name type="scientific">Ascobolus immersus RN42</name>
    <dbReference type="NCBI Taxonomy" id="1160509"/>
    <lineage>
        <taxon>Eukaryota</taxon>
        <taxon>Fungi</taxon>
        <taxon>Dikarya</taxon>
        <taxon>Ascomycota</taxon>
        <taxon>Pezizomycotina</taxon>
        <taxon>Pezizomycetes</taxon>
        <taxon>Pezizales</taxon>
        <taxon>Ascobolaceae</taxon>
        <taxon>Ascobolus</taxon>
    </lineage>
</organism>
<dbReference type="EMBL" id="ML119679">
    <property type="protein sequence ID" value="RPA81491.1"/>
    <property type="molecule type" value="Genomic_DNA"/>
</dbReference>
<sequence>MDGMILPRNPFRKSTPKFTSTADERASKFRSPRAVLHSLLREHQLNVWDFDGLKPITHRPLRIKTLPTEIWTEIFTHCRWDSLLALSETCSTFYSVLSGKETVNQKRSEVPKASARYAKRFWLTAIERDVQYHFVPGEGSVSWPELHGPFLDVVAARHYFKMISRADQKLKCENCPSMDGSPRWFLRKVLCYACISELTIDKEVFKTMLEKLVIEKNAHRISMEQEQELRNGWKYLPFDHLINTGPKSGTVYWRQAAGRFIKTLENALDLGQYEQWKAGFLQSLIDENPVCGVECVSSLSAIILMNTIAFNCKSVLEYDQRNTIQNRNRTNFWTWTKALSNPVPNLADTRIYKTFCEEGQKRLRELTFSTFVHAIPQLMQANDSQYVYRRLQQDRVSKASLFASVANGEFSWFLTQHPIYLPGLLSLIAASIIHHTIQRWHDAHRSCCSYHTVIGDHYLTLPDLISFTESLETTLVYHNRTFHSNDFAIEDGTYAKCFYCPFACAPTDPPLPNQPSDSLDSHIRPANCQGPKYRYTLTSLFRHILTHHPTSIYNPPQITPAYPVYPLLLPHDIRENRVRRWISKIGKEGVIDASLVHYIYPFSFQLPGLRSSNGRKYPKTLVEAKSRMGAYERGIRTKEGGGRRYGGYCTWEGTAVRDGRTKEITGWYEPLRALTSEERTWLKMNKFTEDATRKLELDAVRKCLGENSKCKHGRCNELRKVGKCKNGQYMDQVNRKRNRRRKWIQAKLDIVAGHITLSTTPETETIDVDMEDAPIDTKVEDELDRLTAALSGASLRSGWGGQTFITRYFRPISRLGKFCATSLRIDCAVQ</sequence>
<dbReference type="PROSITE" id="PS50181">
    <property type="entry name" value="FBOX"/>
    <property type="match status" value="1"/>
</dbReference>
<evidence type="ECO:0000256" key="1">
    <source>
        <dbReference type="SAM" id="MobiDB-lite"/>
    </source>
</evidence>
<evidence type="ECO:0000259" key="2">
    <source>
        <dbReference type="PROSITE" id="PS50181"/>
    </source>
</evidence>
<feature type="domain" description="F-box" evidence="2">
    <location>
        <begin position="60"/>
        <end position="107"/>
    </location>
</feature>
<dbReference type="InterPro" id="IPR001810">
    <property type="entry name" value="F-box_dom"/>
</dbReference>
<protein>
    <recommendedName>
        <fullName evidence="2">F-box domain-containing protein</fullName>
    </recommendedName>
</protein>
<reference evidence="3 4" key="1">
    <citation type="journal article" date="2018" name="Nat. Ecol. Evol.">
        <title>Pezizomycetes genomes reveal the molecular basis of ectomycorrhizal truffle lifestyle.</title>
        <authorList>
            <person name="Murat C."/>
            <person name="Payen T."/>
            <person name="Noel B."/>
            <person name="Kuo A."/>
            <person name="Morin E."/>
            <person name="Chen J."/>
            <person name="Kohler A."/>
            <person name="Krizsan K."/>
            <person name="Balestrini R."/>
            <person name="Da Silva C."/>
            <person name="Montanini B."/>
            <person name="Hainaut M."/>
            <person name="Levati E."/>
            <person name="Barry K.W."/>
            <person name="Belfiori B."/>
            <person name="Cichocki N."/>
            <person name="Clum A."/>
            <person name="Dockter R.B."/>
            <person name="Fauchery L."/>
            <person name="Guy J."/>
            <person name="Iotti M."/>
            <person name="Le Tacon F."/>
            <person name="Lindquist E.A."/>
            <person name="Lipzen A."/>
            <person name="Malagnac F."/>
            <person name="Mello A."/>
            <person name="Molinier V."/>
            <person name="Miyauchi S."/>
            <person name="Poulain J."/>
            <person name="Riccioni C."/>
            <person name="Rubini A."/>
            <person name="Sitrit Y."/>
            <person name="Splivallo R."/>
            <person name="Traeger S."/>
            <person name="Wang M."/>
            <person name="Zifcakova L."/>
            <person name="Wipf D."/>
            <person name="Zambonelli A."/>
            <person name="Paolocci F."/>
            <person name="Nowrousian M."/>
            <person name="Ottonello S."/>
            <person name="Baldrian P."/>
            <person name="Spatafora J.W."/>
            <person name="Henrissat B."/>
            <person name="Nagy L.G."/>
            <person name="Aury J.M."/>
            <person name="Wincker P."/>
            <person name="Grigoriev I.V."/>
            <person name="Bonfante P."/>
            <person name="Martin F.M."/>
        </authorList>
    </citation>
    <scope>NUCLEOTIDE SEQUENCE [LARGE SCALE GENOMIC DNA]</scope>
    <source>
        <strain evidence="3 4">RN42</strain>
    </source>
</reference>
<keyword evidence="4" id="KW-1185">Reference proteome</keyword>
<feature type="region of interest" description="Disordered" evidence="1">
    <location>
        <begin position="1"/>
        <end position="24"/>
    </location>
</feature>
<dbReference type="CDD" id="cd09917">
    <property type="entry name" value="F-box_SF"/>
    <property type="match status" value="1"/>
</dbReference>
<dbReference type="InterPro" id="IPR036047">
    <property type="entry name" value="F-box-like_dom_sf"/>
</dbReference>
<dbReference type="SUPFAM" id="SSF81383">
    <property type="entry name" value="F-box domain"/>
    <property type="match status" value="1"/>
</dbReference>
<accession>A0A3N4IBB5</accession>
<dbReference type="Proteomes" id="UP000275078">
    <property type="component" value="Unassembled WGS sequence"/>
</dbReference>